<organism evidence="1 2">
    <name type="scientific">Lactuca saligna</name>
    <name type="common">Willowleaf lettuce</name>
    <dbReference type="NCBI Taxonomy" id="75948"/>
    <lineage>
        <taxon>Eukaryota</taxon>
        <taxon>Viridiplantae</taxon>
        <taxon>Streptophyta</taxon>
        <taxon>Embryophyta</taxon>
        <taxon>Tracheophyta</taxon>
        <taxon>Spermatophyta</taxon>
        <taxon>Magnoliopsida</taxon>
        <taxon>eudicotyledons</taxon>
        <taxon>Gunneridae</taxon>
        <taxon>Pentapetalae</taxon>
        <taxon>asterids</taxon>
        <taxon>campanulids</taxon>
        <taxon>Asterales</taxon>
        <taxon>Asteraceae</taxon>
        <taxon>Cichorioideae</taxon>
        <taxon>Cichorieae</taxon>
        <taxon>Lactucinae</taxon>
        <taxon>Lactuca</taxon>
    </lineage>
</organism>
<keyword evidence="2" id="KW-1185">Reference proteome</keyword>
<dbReference type="AlphaFoldDB" id="A0AA35YXG7"/>
<reference evidence="1" key="1">
    <citation type="submission" date="2023-04" db="EMBL/GenBank/DDBJ databases">
        <authorList>
            <person name="Vijverberg K."/>
            <person name="Xiong W."/>
            <person name="Schranz E."/>
        </authorList>
    </citation>
    <scope>NUCLEOTIDE SEQUENCE</scope>
</reference>
<proteinExistence type="predicted"/>
<accession>A0AA35YXG7</accession>
<gene>
    <name evidence="1" type="ORF">LSALG_LOCUS21552</name>
</gene>
<dbReference type="EMBL" id="OX465080">
    <property type="protein sequence ID" value="CAI9281881.1"/>
    <property type="molecule type" value="Genomic_DNA"/>
</dbReference>
<protein>
    <submittedName>
        <fullName evidence="1">Uncharacterized protein</fullName>
    </submittedName>
</protein>
<name>A0AA35YXG7_LACSI</name>
<evidence type="ECO:0000313" key="1">
    <source>
        <dbReference type="EMBL" id="CAI9281881.1"/>
    </source>
</evidence>
<sequence>MLLKKEKEKYELVMSHLKIMIKSYIEEIGELDVEVAGVLRKKPSTVLKEPPTDFKKLKLGKIYSKGRYMVYQARERTGADFRMGCFFLSNKHSYTTSFLEHVLDMVKKFKGKFKDNIKCFTGLLSLGSN</sequence>
<evidence type="ECO:0000313" key="2">
    <source>
        <dbReference type="Proteomes" id="UP001177003"/>
    </source>
</evidence>
<dbReference type="Proteomes" id="UP001177003">
    <property type="component" value="Chromosome 4"/>
</dbReference>